<accession>A0A9X3BRR3</accession>
<dbReference type="InterPro" id="IPR012340">
    <property type="entry name" value="NA-bd_OB-fold"/>
</dbReference>
<evidence type="ECO:0000256" key="2">
    <source>
        <dbReference type="ARBA" id="ARBA00022448"/>
    </source>
</evidence>
<dbReference type="GO" id="GO:0005524">
    <property type="term" value="F:ATP binding"/>
    <property type="evidence" value="ECO:0007669"/>
    <property type="project" value="UniProtKB-KW"/>
</dbReference>
<reference evidence="15" key="2">
    <citation type="journal article" date="2022" name="BMC Genomics">
        <title>Comparative genome analysis of mycobacteria focusing on tRNA and non-coding RNA.</title>
        <authorList>
            <person name="Behra P.R.K."/>
            <person name="Pettersson B.M.F."/>
            <person name="Ramesh M."/>
            <person name="Das S."/>
            <person name="Dasgupta S."/>
            <person name="Kirsebom L.A."/>
        </authorList>
    </citation>
    <scope>NUCLEOTIDE SEQUENCE</scope>
    <source>
        <strain evidence="15">DSM 44838</strain>
    </source>
</reference>
<dbReference type="GO" id="GO:0055052">
    <property type="term" value="C:ATP-binding cassette (ABC) transporter complex, substrate-binding subunit-containing"/>
    <property type="evidence" value="ECO:0007669"/>
    <property type="project" value="TreeGrafter"/>
</dbReference>
<dbReference type="InterPro" id="IPR017871">
    <property type="entry name" value="ABC_transporter-like_CS"/>
</dbReference>
<dbReference type="SUPFAM" id="SSF52540">
    <property type="entry name" value="P-loop containing nucleoside triphosphate hydrolases"/>
    <property type="match status" value="1"/>
</dbReference>
<keyword evidence="5 15" id="KW-0067">ATP-binding</keyword>
<keyword evidence="2" id="KW-0813">Transport</keyword>
<dbReference type="Pfam" id="PF17912">
    <property type="entry name" value="OB_MalK"/>
    <property type="match status" value="1"/>
</dbReference>
<evidence type="ECO:0000256" key="8">
    <source>
        <dbReference type="ARBA" id="ARBA00050305"/>
    </source>
</evidence>
<organism evidence="15 16">
    <name type="scientific">Mycobacterium yunnanensis</name>
    <dbReference type="NCBI Taxonomy" id="368477"/>
    <lineage>
        <taxon>Bacteria</taxon>
        <taxon>Bacillati</taxon>
        <taxon>Actinomycetota</taxon>
        <taxon>Actinomycetes</taxon>
        <taxon>Mycobacteriales</taxon>
        <taxon>Mycobacteriaceae</taxon>
        <taxon>Mycobacterium</taxon>
    </lineage>
</organism>
<dbReference type="InterPro" id="IPR015855">
    <property type="entry name" value="ABC_transpr_MalK-like"/>
</dbReference>
<keyword evidence="16" id="KW-1185">Reference proteome</keyword>
<gene>
    <name evidence="15" type="primary">ugpC</name>
    <name evidence="15" type="ORF">H7K45_04660</name>
</gene>
<evidence type="ECO:0000256" key="1">
    <source>
        <dbReference type="ARBA" id="ARBA00004515"/>
    </source>
</evidence>
<evidence type="ECO:0000256" key="10">
    <source>
        <dbReference type="ARBA" id="ARBA00063658"/>
    </source>
</evidence>
<dbReference type="InterPro" id="IPR003439">
    <property type="entry name" value="ABC_transporter-like_ATP-bd"/>
</dbReference>
<keyword evidence="3" id="KW-1003">Cell membrane</keyword>
<name>A0A9X3BRR3_9MYCO</name>
<evidence type="ECO:0000256" key="9">
    <source>
        <dbReference type="ARBA" id="ARBA00056091"/>
    </source>
</evidence>
<dbReference type="EMBL" id="JACKVK010000003">
    <property type="protein sequence ID" value="MCV7419824.1"/>
    <property type="molecule type" value="Genomic_DNA"/>
</dbReference>
<evidence type="ECO:0000256" key="13">
    <source>
        <dbReference type="ARBA" id="ARBA00082626"/>
    </source>
</evidence>
<feature type="domain" description="ABC transporter" evidence="14">
    <location>
        <begin position="4"/>
        <end position="235"/>
    </location>
</feature>
<protein>
    <recommendedName>
        <fullName evidence="11">Trehalose import ATP-binding protein SugC</fullName>
    </recommendedName>
    <alternativeName>
        <fullName evidence="13">Nucleotide-binding domain of SugABC transporter</fullName>
    </alternativeName>
    <alternativeName>
        <fullName evidence="12">SugABC transporter ATPase SugC</fullName>
    </alternativeName>
</protein>
<dbReference type="PROSITE" id="PS00211">
    <property type="entry name" value="ABC_TRANSPORTER_1"/>
    <property type="match status" value="1"/>
</dbReference>
<keyword evidence="7" id="KW-0472">Membrane</keyword>
<evidence type="ECO:0000256" key="4">
    <source>
        <dbReference type="ARBA" id="ARBA00022741"/>
    </source>
</evidence>
<dbReference type="SUPFAM" id="SSF50331">
    <property type="entry name" value="MOP-like"/>
    <property type="match status" value="1"/>
</dbReference>
<evidence type="ECO:0000256" key="12">
    <source>
        <dbReference type="ARBA" id="ARBA00080647"/>
    </source>
</evidence>
<dbReference type="FunFam" id="3.40.50.300:FF:000042">
    <property type="entry name" value="Maltose/maltodextrin ABC transporter, ATP-binding protein"/>
    <property type="match status" value="1"/>
</dbReference>
<dbReference type="PANTHER" id="PTHR43875:SF15">
    <property type="entry name" value="TREHALOSE IMPORT ATP-BINDING PROTEIN SUGC"/>
    <property type="match status" value="1"/>
</dbReference>
<dbReference type="InterPro" id="IPR027417">
    <property type="entry name" value="P-loop_NTPase"/>
</dbReference>
<dbReference type="InterPro" id="IPR003593">
    <property type="entry name" value="AAA+_ATPase"/>
</dbReference>
<sequence>MAEIVLDRVAKSYAGGTAAVKDLSITIADGEFIILVGPSGCGKSTTLNMIAGLEDITSGELRIGGDRVNEKAAKDRDIAMVFQSYALYPHMTVRQNIAFPLVLAKTPKADVATKVEETAKILDLTELLDRKPGQLSGGQRQRVAMGRAIVRSPKAFLMDEPLSNLDAKLRVQMRAEIARLQNRLGTTTVYVTHDQTEAMTLGDRVVVMLAGVAQQIGTPDELYHRPANLFVAGFIGSPSMNFFPATLTDVGVRLPFGEVTLTSDVHDMLAQHPTPRNVIAGVRPEHLEDAALIDSYDRIKALTFEVTVDLVESLGADKYVHFHTEGEGAQSAQLAELSTESGVGANQFVARVAAETKAVAGHPAELAFDTSKLTLFDADTGANLSIPPAE</sequence>
<evidence type="ECO:0000256" key="3">
    <source>
        <dbReference type="ARBA" id="ARBA00022475"/>
    </source>
</evidence>
<dbReference type="GO" id="GO:0140359">
    <property type="term" value="F:ABC-type transporter activity"/>
    <property type="evidence" value="ECO:0007669"/>
    <property type="project" value="InterPro"/>
</dbReference>
<dbReference type="PANTHER" id="PTHR43875">
    <property type="entry name" value="MALTODEXTRIN IMPORT ATP-BINDING PROTEIN MSMX"/>
    <property type="match status" value="1"/>
</dbReference>
<comment type="subunit">
    <text evidence="10">Monomer. Homodimerizes in the presence of ATP. The complex is composed of two ATP-binding proteins (SugC), two transmembrane proteins (SugA and SugB) and a solute-binding protein (LpqY).</text>
</comment>
<keyword evidence="6" id="KW-1278">Translocase</keyword>
<reference evidence="15" key="1">
    <citation type="submission" date="2020-07" db="EMBL/GenBank/DDBJ databases">
        <authorList>
            <person name="Pettersson B.M.F."/>
            <person name="Behra P.R.K."/>
            <person name="Ramesh M."/>
            <person name="Das S."/>
            <person name="Dasgupta S."/>
            <person name="Kirsebom L.A."/>
        </authorList>
    </citation>
    <scope>NUCLEOTIDE SEQUENCE</scope>
    <source>
        <strain evidence="15">DSM 44838</strain>
    </source>
</reference>
<dbReference type="Pfam" id="PF00005">
    <property type="entry name" value="ABC_tran"/>
    <property type="match status" value="1"/>
</dbReference>
<dbReference type="PROSITE" id="PS50893">
    <property type="entry name" value="ABC_TRANSPORTER_2"/>
    <property type="match status" value="1"/>
</dbReference>
<dbReference type="Proteomes" id="UP001141629">
    <property type="component" value="Unassembled WGS sequence"/>
</dbReference>
<dbReference type="Gene3D" id="3.40.50.300">
    <property type="entry name" value="P-loop containing nucleotide triphosphate hydrolases"/>
    <property type="match status" value="1"/>
</dbReference>
<evidence type="ECO:0000313" key="16">
    <source>
        <dbReference type="Proteomes" id="UP001141629"/>
    </source>
</evidence>
<evidence type="ECO:0000256" key="11">
    <source>
        <dbReference type="ARBA" id="ARBA00072105"/>
    </source>
</evidence>
<proteinExistence type="predicted"/>
<evidence type="ECO:0000256" key="6">
    <source>
        <dbReference type="ARBA" id="ARBA00022967"/>
    </source>
</evidence>
<evidence type="ECO:0000313" key="15">
    <source>
        <dbReference type="EMBL" id="MCV7419824.1"/>
    </source>
</evidence>
<comment type="caution">
    <text evidence="15">The sequence shown here is derived from an EMBL/GenBank/DDBJ whole genome shotgun (WGS) entry which is preliminary data.</text>
</comment>
<comment type="catalytic activity">
    <reaction evidence="8">
        <text>alpha,alpha-trehalose(out) + ATP + H2O = alpha,alpha-trehalose(in) + ADP + phosphate + H(+)</text>
        <dbReference type="Rhea" id="RHEA:75203"/>
        <dbReference type="ChEBI" id="CHEBI:15377"/>
        <dbReference type="ChEBI" id="CHEBI:15378"/>
        <dbReference type="ChEBI" id="CHEBI:16551"/>
        <dbReference type="ChEBI" id="CHEBI:30616"/>
        <dbReference type="ChEBI" id="CHEBI:43474"/>
        <dbReference type="ChEBI" id="CHEBI:456216"/>
    </reaction>
</comment>
<dbReference type="Gene3D" id="2.40.50.140">
    <property type="entry name" value="Nucleic acid-binding proteins"/>
    <property type="match status" value="1"/>
</dbReference>
<dbReference type="InterPro" id="IPR008995">
    <property type="entry name" value="Mo/tungstate-bd_C_term_dom"/>
</dbReference>
<dbReference type="CDD" id="cd03301">
    <property type="entry name" value="ABC_MalK_N"/>
    <property type="match status" value="1"/>
</dbReference>
<dbReference type="GO" id="GO:0008643">
    <property type="term" value="P:carbohydrate transport"/>
    <property type="evidence" value="ECO:0007669"/>
    <property type="project" value="InterPro"/>
</dbReference>
<evidence type="ECO:0000256" key="5">
    <source>
        <dbReference type="ARBA" id="ARBA00022840"/>
    </source>
</evidence>
<dbReference type="NCBIfam" id="NF008653">
    <property type="entry name" value="PRK11650.1"/>
    <property type="match status" value="1"/>
</dbReference>
<evidence type="ECO:0000259" key="14">
    <source>
        <dbReference type="PROSITE" id="PS50893"/>
    </source>
</evidence>
<dbReference type="Gene3D" id="2.40.50.100">
    <property type="match status" value="1"/>
</dbReference>
<dbReference type="InterPro" id="IPR040582">
    <property type="entry name" value="OB_MalK-like"/>
</dbReference>
<dbReference type="RefSeq" id="WP_263994606.1">
    <property type="nucleotide sequence ID" value="NZ_JACKVK010000003.1"/>
</dbReference>
<comment type="subcellular location">
    <subcellularLocation>
        <location evidence="1">Cell inner membrane</location>
        <topology evidence="1">Peripheral membrane protein</topology>
        <orientation evidence="1">Cytoplasmic side</orientation>
    </subcellularLocation>
</comment>
<dbReference type="GO" id="GO:0016887">
    <property type="term" value="F:ATP hydrolysis activity"/>
    <property type="evidence" value="ECO:0007669"/>
    <property type="project" value="InterPro"/>
</dbReference>
<comment type="function">
    <text evidence="9">Part of the ABC transporter complex LpqY-SugA-SugB-SugC, which is highly specific for uptake of trehalose. Involved in the recycling of extracellular trehalose released from trehalose-containing molecules synthesized by M.tuberculosis. Trehalose uptake is essential for virulence. Responsible for energy coupling to the transport system.</text>
</comment>
<dbReference type="AlphaFoldDB" id="A0A9X3BRR3"/>
<dbReference type="SMART" id="SM00382">
    <property type="entry name" value="AAA"/>
    <property type="match status" value="1"/>
</dbReference>
<keyword evidence="4" id="KW-0547">Nucleotide-binding</keyword>
<dbReference type="InterPro" id="IPR047641">
    <property type="entry name" value="ABC_transpr_MalK/UgpC-like"/>
</dbReference>
<evidence type="ECO:0000256" key="7">
    <source>
        <dbReference type="ARBA" id="ARBA00023136"/>
    </source>
</evidence>